<dbReference type="AlphaFoldDB" id="A0A834TCS6"/>
<accession>A0A834TCS6</accession>
<protein>
    <submittedName>
        <fullName evidence="1">Protein SHOOT GRAVITROPISM 6 isoform X1</fullName>
    </submittedName>
</protein>
<gene>
    <name evidence="1" type="ORF">G2W53_024135</name>
</gene>
<comment type="caution">
    <text evidence="1">The sequence shown here is derived from an EMBL/GenBank/DDBJ whole genome shotgun (WGS) entry which is preliminary data.</text>
</comment>
<dbReference type="EMBL" id="JAAIUW010000008">
    <property type="protein sequence ID" value="KAF7818680.1"/>
    <property type="molecule type" value="Genomic_DNA"/>
</dbReference>
<proteinExistence type="predicted"/>
<reference evidence="1" key="1">
    <citation type="submission" date="2020-09" db="EMBL/GenBank/DDBJ databases">
        <title>Genome-Enabled Discovery of Anthraquinone Biosynthesis in Senna tora.</title>
        <authorList>
            <person name="Kang S.-H."/>
            <person name="Pandey R.P."/>
            <person name="Lee C.-M."/>
            <person name="Sim J.-S."/>
            <person name="Jeong J.-T."/>
            <person name="Choi B.-S."/>
            <person name="Jung M."/>
            <person name="Ginzburg D."/>
            <person name="Zhao K."/>
            <person name="Won S.Y."/>
            <person name="Oh T.-J."/>
            <person name="Yu Y."/>
            <person name="Kim N.-H."/>
            <person name="Lee O.R."/>
            <person name="Lee T.-H."/>
            <person name="Bashyal P."/>
            <person name="Kim T.-S."/>
            <person name="Lee W.-H."/>
            <person name="Kawkins C."/>
            <person name="Kim C.-K."/>
            <person name="Kim J.S."/>
            <person name="Ahn B.O."/>
            <person name="Rhee S.Y."/>
            <person name="Sohng J.K."/>
        </authorList>
    </citation>
    <scope>NUCLEOTIDE SEQUENCE</scope>
    <source>
        <tissue evidence="1">Leaf</tissue>
    </source>
</reference>
<organism evidence="1 2">
    <name type="scientific">Senna tora</name>
    <dbReference type="NCBI Taxonomy" id="362788"/>
    <lineage>
        <taxon>Eukaryota</taxon>
        <taxon>Viridiplantae</taxon>
        <taxon>Streptophyta</taxon>
        <taxon>Embryophyta</taxon>
        <taxon>Tracheophyta</taxon>
        <taxon>Spermatophyta</taxon>
        <taxon>Magnoliopsida</taxon>
        <taxon>eudicotyledons</taxon>
        <taxon>Gunneridae</taxon>
        <taxon>Pentapetalae</taxon>
        <taxon>rosids</taxon>
        <taxon>fabids</taxon>
        <taxon>Fabales</taxon>
        <taxon>Fabaceae</taxon>
        <taxon>Caesalpinioideae</taxon>
        <taxon>Cassia clade</taxon>
        <taxon>Senna</taxon>
    </lineage>
</organism>
<name>A0A834TCS6_9FABA</name>
<dbReference type="OrthoDB" id="1884734at2759"/>
<evidence type="ECO:0000313" key="2">
    <source>
        <dbReference type="Proteomes" id="UP000634136"/>
    </source>
</evidence>
<keyword evidence="2" id="KW-1185">Reference proteome</keyword>
<dbReference type="Proteomes" id="UP000634136">
    <property type="component" value="Unassembled WGS sequence"/>
</dbReference>
<sequence>MASHCYLIGSSGELFVEYLVRHCALTDQKQGDSENRPNKRVEV</sequence>
<evidence type="ECO:0000313" key="1">
    <source>
        <dbReference type="EMBL" id="KAF7818680.1"/>
    </source>
</evidence>